<accession>A0A480ATA4</accession>
<evidence type="ECO:0000256" key="1">
    <source>
        <dbReference type="SAM" id="SignalP"/>
    </source>
</evidence>
<evidence type="ECO:0000313" key="4">
    <source>
        <dbReference type="Proteomes" id="UP000301751"/>
    </source>
</evidence>
<keyword evidence="1" id="KW-0732">Signal</keyword>
<keyword evidence="4" id="KW-1185">Reference proteome</keyword>
<dbReference type="Proteomes" id="UP000301751">
    <property type="component" value="Unassembled WGS sequence"/>
</dbReference>
<sequence>MRRTLTATALACLALGADAGLPTLTLTAQSPTTIMAGGTVDFRLDFFQIQEGWSFDNGDGEPSPDIGFQRWQSAYREAWNDRLTDLDLQLLVGGRPVQQRNTQPDAAPRTDYTTSWQVTLRFDQPGLHTVTAAALVTQAKDLYRAVTVGTRECVGFDNSVQCTLWDFRDEVLDDLAWTETTPAVSASLQVQAVPEPATTALWLAGLAGLALRARRRAG</sequence>
<gene>
    <name evidence="3" type="ORF">AQPW35_37120</name>
</gene>
<dbReference type="NCBIfam" id="TIGR02595">
    <property type="entry name" value="PEP_CTERM"/>
    <property type="match status" value="1"/>
</dbReference>
<evidence type="ECO:0000259" key="2">
    <source>
        <dbReference type="Pfam" id="PF07589"/>
    </source>
</evidence>
<proteinExistence type="predicted"/>
<protein>
    <recommendedName>
        <fullName evidence="2">Ice-binding protein C-terminal domain-containing protein</fullName>
    </recommendedName>
</protein>
<dbReference type="RefSeq" id="WP_228027175.1">
    <property type="nucleotide sequence ID" value="NZ_BJCL01000010.1"/>
</dbReference>
<feature type="signal peptide" evidence="1">
    <location>
        <begin position="1"/>
        <end position="19"/>
    </location>
</feature>
<dbReference type="EMBL" id="BJCL01000010">
    <property type="protein sequence ID" value="GCL64631.1"/>
    <property type="molecule type" value="Genomic_DNA"/>
</dbReference>
<feature type="chain" id="PRO_5019788074" description="Ice-binding protein C-terminal domain-containing protein" evidence="1">
    <location>
        <begin position="20"/>
        <end position="218"/>
    </location>
</feature>
<name>A0A480ATA4_9BURK</name>
<dbReference type="AlphaFoldDB" id="A0A480ATA4"/>
<dbReference type="InterPro" id="IPR013424">
    <property type="entry name" value="Ice-binding_C"/>
</dbReference>
<evidence type="ECO:0000313" key="3">
    <source>
        <dbReference type="EMBL" id="GCL64631.1"/>
    </source>
</evidence>
<organism evidence="3 4">
    <name type="scientific">Pseudaquabacterium pictum</name>
    <dbReference type="NCBI Taxonomy" id="2315236"/>
    <lineage>
        <taxon>Bacteria</taxon>
        <taxon>Pseudomonadati</taxon>
        <taxon>Pseudomonadota</taxon>
        <taxon>Betaproteobacteria</taxon>
        <taxon>Burkholderiales</taxon>
        <taxon>Sphaerotilaceae</taxon>
        <taxon>Pseudaquabacterium</taxon>
    </lineage>
</organism>
<reference evidence="4" key="1">
    <citation type="submission" date="2019-03" db="EMBL/GenBank/DDBJ databases">
        <title>Aquabacterium pictum sp.nov., the first bacteriochlorophyll a-containing freshwater bacterium in the genus Aquabacterium of the class Betaproteobacteria.</title>
        <authorList>
            <person name="Hirose S."/>
            <person name="Tank M."/>
            <person name="Hara E."/>
            <person name="Tamaki H."/>
            <person name="Takaichi S."/>
            <person name="Haruta S."/>
            <person name="Hanada S."/>
        </authorList>
    </citation>
    <scope>NUCLEOTIDE SEQUENCE [LARGE SCALE GENOMIC DNA]</scope>
    <source>
        <strain evidence="4">W35</strain>
    </source>
</reference>
<comment type="caution">
    <text evidence="3">The sequence shown here is derived from an EMBL/GenBank/DDBJ whole genome shotgun (WGS) entry which is preliminary data.</text>
</comment>
<dbReference type="Pfam" id="PF07589">
    <property type="entry name" value="PEP-CTERM"/>
    <property type="match status" value="1"/>
</dbReference>
<feature type="domain" description="Ice-binding protein C-terminal" evidence="2">
    <location>
        <begin position="192"/>
        <end position="216"/>
    </location>
</feature>